<feature type="transmembrane region" description="Helical" evidence="12">
    <location>
        <begin position="329"/>
        <end position="350"/>
    </location>
</feature>
<dbReference type="EMBL" id="NAJM01000001">
    <property type="protein sequence ID" value="RVX75754.1"/>
    <property type="molecule type" value="Genomic_DNA"/>
</dbReference>
<dbReference type="UniPathway" id="UPA00196"/>
<protein>
    <recommendedName>
        <fullName evidence="4 12">GPI mannosyltransferase 2</fullName>
        <ecNumber evidence="12">2.4.1.-</ecNumber>
    </recommendedName>
</protein>
<keyword evidence="8 12" id="KW-0812">Transmembrane</keyword>
<evidence type="ECO:0000313" key="13">
    <source>
        <dbReference type="EMBL" id="RVX75754.1"/>
    </source>
</evidence>
<feature type="transmembrane region" description="Helical" evidence="12">
    <location>
        <begin position="181"/>
        <end position="198"/>
    </location>
</feature>
<evidence type="ECO:0000256" key="5">
    <source>
        <dbReference type="ARBA" id="ARBA00022502"/>
    </source>
</evidence>
<evidence type="ECO:0000256" key="2">
    <source>
        <dbReference type="ARBA" id="ARBA00004687"/>
    </source>
</evidence>
<sequence length="446" mass="49381">MIHDRLQQKRPFVTLFLVFALWKAILILITLGSPGVGYDTSTSLLPLQGQGWTLQTSPPTFQSQWLRWVRWDAIYFTHIAEHGHVYEQEWAFGVGFSTATSWIASIISAWGLVDESASTIIAAMILSHAAHFLSVVQLWFLGHLLSDGASHTQSPIPFRAALLHILSPAGIFLSSPNAESTFAFLSMSGCVVYVYAVHRFHRSQPLAGSLAMIAAGLALGAATIFRSNGLLAGLTFLVEAFSVLFSIATQGLSALRLLRLVSTIVGGSLIAVGLAIPQIMAFQDYCAHRPNDSRREWCNRTIPSIFTWVQDHYWNVGLFRYWTLSNLPLFLLAAPALVILSYSAIDLMYAPRLLSTVKPKSSEKVSLRDKTTVVALALPQLLIAILALTSYHVQIITRLSSGYPLWYIWLASRMESRARMTQITIRWMVVYALLQAGLYAGFLPPA</sequence>
<gene>
    <name evidence="13" type="ORF">B0A52_00110</name>
</gene>
<keyword evidence="10 12" id="KW-1133">Transmembrane helix</keyword>
<dbReference type="OrthoDB" id="10252502at2759"/>
<keyword evidence="7 12" id="KW-0808">Transferase</keyword>
<dbReference type="InterPro" id="IPR007315">
    <property type="entry name" value="PIG-V/Gpi18"/>
</dbReference>
<dbReference type="GO" id="GO:0031501">
    <property type="term" value="C:mannosyltransferase complex"/>
    <property type="evidence" value="ECO:0007669"/>
    <property type="project" value="TreeGrafter"/>
</dbReference>
<evidence type="ECO:0000256" key="1">
    <source>
        <dbReference type="ARBA" id="ARBA00004477"/>
    </source>
</evidence>
<evidence type="ECO:0000256" key="8">
    <source>
        <dbReference type="ARBA" id="ARBA00022692"/>
    </source>
</evidence>
<dbReference type="GO" id="GO:0005789">
    <property type="term" value="C:endoplasmic reticulum membrane"/>
    <property type="evidence" value="ECO:0007669"/>
    <property type="project" value="UniProtKB-SubCell"/>
</dbReference>
<comment type="caution">
    <text evidence="13">The sequence shown here is derived from an EMBL/GenBank/DDBJ whole genome shotgun (WGS) entry which is preliminary data.</text>
</comment>
<dbReference type="AlphaFoldDB" id="A0A438NJ44"/>
<evidence type="ECO:0000256" key="6">
    <source>
        <dbReference type="ARBA" id="ARBA00022676"/>
    </source>
</evidence>
<keyword evidence="9 12" id="KW-0256">Endoplasmic reticulum</keyword>
<dbReference type="Pfam" id="PF04188">
    <property type="entry name" value="Mannosyl_trans2"/>
    <property type="match status" value="1"/>
</dbReference>
<feature type="transmembrane region" description="Helical" evidence="12">
    <location>
        <begin position="230"/>
        <end position="248"/>
    </location>
</feature>
<dbReference type="EC" id="2.4.1.-" evidence="12"/>
<name>A0A438NJ44_EXOME</name>
<feature type="transmembrane region" description="Helical" evidence="12">
    <location>
        <begin position="90"/>
        <end position="113"/>
    </location>
</feature>
<feature type="transmembrane region" description="Helical" evidence="12">
    <location>
        <begin position="260"/>
        <end position="280"/>
    </location>
</feature>
<keyword evidence="5 12" id="KW-0337">GPI-anchor biosynthesis</keyword>
<keyword evidence="6 12" id="KW-0328">Glycosyltransferase</keyword>
<dbReference type="VEuPathDB" id="FungiDB:PV10_01840"/>
<evidence type="ECO:0000256" key="12">
    <source>
        <dbReference type="RuleBase" id="RU363112"/>
    </source>
</evidence>
<dbReference type="GO" id="GO:0004376">
    <property type="term" value="F:GPI mannosyltransferase activity"/>
    <property type="evidence" value="ECO:0007669"/>
    <property type="project" value="InterPro"/>
</dbReference>
<dbReference type="PANTHER" id="PTHR12468">
    <property type="entry name" value="GPI MANNOSYLTRANSFERASE 2"/>
    <property type="match status" value="1"/>
</dbReference>
<evidence type="ECO:0000256" key="11">
    <source>
        <dbReference type="ARBA" id="ARBA00023136"/>
    </source>
</evidence>
<feature type="transmembrane region" description="Helical" evidence="12">
    <location>
        <begin position="205"/>
        <end position="224"/>
    </location>
</feature>
<evidence type="ECO:0000313" key="14">
    <source>
        <dbReference type="Proteomes" id="UP000288859"/>
    </source>
</evidence>
<evidence type="ECO:0000256" key="9">
    <source>
        <dbReference type="ARBA" id="ARBA00022824"/>
    </source>
</evidence>
<comment type="pathway">
    <text evidence="2 12">Glycolipid biosynthesis; glycosylphosphatidylinositol-anchor biosynthesis.</text>
</comment>
<evidence type="ECO:0000256" key="3">
    <source>
        <dbReference type="ARBA" id="ARBA00008698"/>
    </source>
</evidence>
<comment type="subcellular location">
    <subcellularLocation>
        <location evidence="1 12">Endoplasmic reticulum membrane</location>
        <topology evidence="1 12">Multi-pass membrane protein</topology>
    </subcellularLocation>
</comment>
<feature type="transmembrane region" description="Helical" evidence="12">
    <location>
        <begin position="120"/>
        <end position="140"/>
    </location>
</feature>
<dbReference type="GO" id="GO:0006506">
    <property type="term" value="P:GPI anchor biosynthetic process"/>
    <property type="evidence" value="ECO:0007669"/>
    <property type="project" value="UniProtKB-UniPathway"/>
</dbReference>
<evidence type="ECO:0000256" key="10">
    <source>
        <dbReference type="ARBA" id="ARBA00022989"/>
    </source>
</evidence>
<evidence type="ECO:0000256" key="7">
    <source>
        <dbReference type="ARBA" id="ARBA00022679"/>
    </source>
</evidence>
<feature type="transmembrane region" description="Helical" evidence="12">
    <location>
        <begin position="371"/>
        <end position="389"/>
    </location>
</feature>
<dbReference type="GO" id="GO:0000009">
    <property type="term" value="F:alpha-1,6-mannosyltransferase activity"/>
    <property type="evidence" value="ECO:0007669"/>
    <property type="project" value="InterPro"/>
</dbReference>
<evidence type="ECO:0000256" key="4">
    <source>
        <dbReference type="ARBA" id="ARBA00013795"/>
    </source>
</evidence>
<proteinExistence type="inferred from homology"/>
<reference evidence="13 14" key="1">
    <citation type="submission" date="2017-03" db="EMBL/GenBank/DDBJ databases">
        <title>Genomes of endolithic fungi from Antarctica.</title>
        <authorList>
            <person name="Coleine C."/>
            <person name="Masonjones S."/>
            <person name="Stajich J.E."/>
        </authorList>
    </citation>
    <scope>NUCLEOTIDE SEQUENCE [LARGE SCALE GENOMIC DNA]</scope>
    <source>
        <strain evidence="13 14">CCFEE 6314</strain>
    </source>
</reference>
<keyword evidence="11 12" id="KW-0472">Membrane</keyword>
<accession>A0A438NJ44</accession>
<comment type="similarity">
    <text evidence="3 12">Belongs to the PIGV family.</text>
</comment>
<feature type="transmembrane region" description="Helical" evidence="12">
    <location>
        <begin position="12"/>
        <end position="31"/>
    </location>
</feature>
<comment type="function">
    <text evidence="12">Mannosyltransferase involved in glycosylphosphatidylinositol-anchor biosynthesis.</text>
</comment>
<organism evidence="13 14">
    <name type="scientific">Exophiala mesophila</name>
    <name type="common">Black yeast-like fungus</name>
    <dbReference type="NCBI Taxonomy" id="212818"/>
    <lineage>
        <taxon>Eukaryota</taxon>
        <taxon>Fungi</taxon>
        <taxon>Dikarya</taxon>
        <taxon>Ascomycota</taxon>
        <taxon>Pezizomycotina</taxon>
        <taxon>Eurotiomycetes</taxon>
        <taxon>Chaetothyriomycetidae</taxon>
        <taxon>Chaetothyriales</taxon>
        <taxon>Herpotrichiellaceae</taxon>
        <taxon>Exophiala</taxon>
    </lineage>
</organism>
<dbReference type="Proteomes" id="UP000288859">
    <property type="component" value="Unassembled WGS sequence"/>
</dbReference>
<feature type="transmembrane region" description="Helical" evidence="12">
    <location>
        <begin position="424"/>
        <end position="442"/>
    </location>
</feature>
<dbReference type="PANTHER" id="PTHR12468:SF2">
    <property type="entry name" value="GPI MANNOSYLTRANSFERASE 2"/>
    <property type="match status" value="1"/>
</dbReference>